<protein>
    <submittedName>
        <fullName evidence="1">Uncharacterized protein</fullName>
    </submittedName>
</protein>
<dbReference type="Proteomes" id="UP000553632">
    <property type="component" value="Unassembled WGS sequence"/>
</dbReference>
<gene>
    <name evidence="1" type="ORF">FOZ63_002048</name>
</gene>
<evidence type="ECO:0000313" key="2">
    <source>
        <dbReference type="Proteomes" id="UP000553632"/>
    </source>
</evidence>
<dbReference type="EMBL" id="JABANO010020119">
    <property type="protein sequence ID" value="KAF4729016.1"/>
    <property type="molecule type" value="Genomic_DNA"/>
</dbReference>
<proteinExistence type="predicted"/>
<name>A0A7J6S9E1_PEROL</name>
<evidence type="ECO:0000313" key="1">
    <source>
        <dbReference type="EMBL" id="KAF4729016.1"/>
    </source>
</evidence>
<comment type="caution">
    <text evidence="1">The sequence shown here is derived from an EMBL/GenBank/DDBJ whole genome shotgun (WGS) entry which is preliminary data.</text>
</comment>
<accession>A0A7J6S9E1</accession>
<keyword evidence="2" id="KW-1185">Reference proteome</keyword>
<reference evidence="1 2" key="1">
    <citation type="submission" date="2020-04" db="EMBL/GenBank/DDBJ databases">
        <title>Perkinsus olseni comparative genomics.</title>
        <authorList>
            <person name="Bogema D.R."/>
        </authorList>
    </citation>
    <scope>NUCLEOTIDE SEQUENCE [LARGE SCALE GENOMIC DNA]</scope>
    <source>
        <strain evidence="1 2">ATCC PRA-207</strain>
    </source>
</reference>
<dbReference type="AlphaFoldDB" id="A0A7J6S9E1"/>
<organism evidence="1 2">
    <name type="scientific">Perkinsus olseni</name>
    <name type="common">Perkinsus atlanticus</name>
    <dbReference type="NCBI Taxonomy" id="32597"/>
    <lineage>
        <taxon>Eukaryota</taxon>
        <taxon>Sar</taxon>
        <taxon>Alveolata</taxon>
        <taxon>Perkinsozoa</taxon>
        <taxon>Perkinsea</taxon>
        <taxon>Perkinsida</taxon>
        <taxon>Perkinsidae</taxon>
        <taxon>Perkinsus</taxon>
    </lineage>
</organism>
<sequence length="222" mass="24635">LTTRKNASRNHHVYRDFMAKVVSQREVFGKGSIHLMLHRLAIIGASAIVWRLVPSITAQLTALQPRQICLISWALAKAKVFDNDFNEKLVLWLQSVDPGELSKLDAAHLAWSYARRAEIAKTENQSPLGPQELQCLRRLIVVHGSSSREQDGRVGEAYISESHSSSTLLKAAADLFPKDLGLFTELSDTIRAAVEGDEFSFASQELTALWISTSIIGTSHRT</sequence>
<feature type="non-terminal residue" evidence="1">
    <location>
        <position position="1"/>
    </location>
</feature>